<protein>
    <recommendedName>
        <fullName evidence="1">Gp5/Type VI secretion system Vgr protein OB-fold domain-containing protein</fullName>
    </recommendedName>
</protein>
<proteinExistence type="predicted"/>
<feature type="domain" description="Gp5/Type VI secretion system Vgr protein OB-fold" evidence="1">
    <location>
        <begin position="428"/>
        <end position="499"/>
    </location>
</feature>
<dbReference type="EMBL" id="JACHIR010000001">
    <property type="protein sequence ID" value="MBB5895214.1"/>
    <property type="molecule type" value="Genomic_DNA"/>
</dbReference>
<dbReference type="Proteomes" id="UP000585638">
    <property type="component" value="Unassembled WGS sequence"/>
</dbReference>
<dbReference type="RefSeq" id="WP_184867034.1">
    <property type="nucleotide sequence ID" value="NZ_BAAAWY010000024.1"/>
</dbReference>
<dbReference type="SUPFAM" id="SSF69255">
    <property type="entry name" value="gp5 N-terminal domain-like"/>
    <property type="match status" value="1"/>
</dbReference>
<dbReference type="AlphaFoldDB" id="A0A7W9KMC1"/>
<dbReference type="SUPFAM" id="SSF69279">
    <property type="entry name" value="Phage tail proteins"/>
    <property type="match status" value="1"/>
</dbReference>
<organism evidence="2 3">
    <name type="scientific">Kutzneria kofuensis</name>
    <dbReference type="NCBI Taxonomy" id="103725"/>
    <lineage>
        <taxon>Bacteria</taxon>
        <taxon>Bacillati</taxon>
        <taxon>Actinomycetota</taxon>
        <taxon>Actinomycetes</taxon>
        <taxon>Pseudonocardiales</taxon>
        <taxon>Pseudonocardiaceae</taxon>
        <taxon>Kutzneria</taxon>
    </lineage>
</organism>
<accession>A0A7W9KMC1</accession>
<dbReference type="Gene3D" id="2.40.50.230">
    <property type="entry name" value="Gp5 N-terminal domain"/>
    <property type="match status" value="1"/>
</dbReference>
<dbReference type="Pfam" id="PF04717">
    <property type="entry name" value="Phage_base_V"/>
    <property type="match status" value="1"/>
</dbReference>
<reference evidence="2 3" key="1">
    <citation type="submission" date="2020-08" db="EMBL/GenBank/DDBJ databases">
        <title>Sequencing the genomes of 1000 actinobacteria strains.</title>
        <authorList>
            <person name="Klenk H.-P."/>
        </authorList>
    </citation>
    <scope>NUCLEOTIDE SEQUENCE [LARGE SCALE GENOMIC DNA]</scope>
    <source>
        <strain evidence="2 3">DSM 43851</strain>
    </source>
</reference>
<evidence type="ECO:0000259" key="1">
    <source>
        <dbReference type="Pfam" id="PF04717"/>
    </source>
</evidence>
<dbReference type="InterPro" id="IPR006531">
    <property type="entry name" value="Gp5/Vgr_OB"/>
</dbReference>
<keyword evidence="3" id="KW-1185">Reference proteome</keyword>
<evidence type="ECO:0000313" key="3">
    <source>
        <dbReference type="Proteomes" id="UP000585638"/>
    </source>
</evidence>
<gene>
    <name evidence="2" type="ORF">BJ998_006410</name>
</gene>
<evidence type="ECO:0000313" key="2">
    <source>
        <dbReference type="EMBL" id="MBB5895214.1"/>
    </source>
</evidence>
<comment type="caution">
    <text evidence="2">The sequence shown here is derived from an EMBL/GenBank/DDBJ whole genome shotgun (WGS) entry which is preliminary data.</text>
</comment>
<sequence length="644" mass="66477">MMPGGLLGQSTAIVWPTIKIGAVMGMPLSPLVQNKLVRAVVDTHLHLPDMFELTFIDESGTVTDDAGLSIGTAVEILAGDATSTGTTSLIKGEVTAIEAICADAVIYTVIRGYEKAHRLQRARRTRTFLNMRDSDIARQVANHAGLEVGTVEESGTTHTHIAQVAQTDWEFLVGRAREIGYETGVVGGKFFFRKASGQPSGGGLLDTLSDLTGIGAGPTLTFKDNLITFLPRISAANITPDVEVRVWDAKSARVAVGSASASTGTAKIDGEEPGQLANSFTDGLLPPLPHLPALPPIPGLPHIDFGSSPSNTAYVVVDRPLATGSAADSAANEAAKGLADHISSTFAEAEGTAVGDPKIQAGVKVTVAKVPKQFAGSWTVTNAKHVFDPAENGYHTRFYVSGRQDRSLLKLASGAAEQHPGLTGLVCGVVTNSNDPDSKGKVKVALPWLSPDYESDWARVVQLGAGRRSGLVFLPEVGDEVLLGFEFGDPRRPYVIGGLVNDNSSYEPLSSAVNGSGSVVKRGITSPAGNGLLLEDDLPPGPPGAAPPTTSSITLGTGDGNLGLAIDQVGGTVTLTCKPAPPASRTPAGSLVIECSGAGSIELRAGAGGLKITSDGQLELSGQAGVKISSSAVVEVQGSLIKLN</sequence>
<name>A0A7W9KMC1_9PSEU</name>
<dbReference type="InterPro" id="IPR037026">
    <property type="entry name" value="Vgr_OB-fold_dom_sf"/>
</dbReference>